<protein>
    <submittedName>
        <fullName evidence="3">F-box domain-containing protein</fullName>
    </submittedName>
</protein>
<accession>A0A8H6Y6D4</accession>
<comment type="caution">
    <text evidence="3">The sequence shown here is derived from an EMBL/GenBank/DDBJ whole genome shotgun (WGS) entry which is preliminary data.</text>
</comment>
<dbReference type="AlphaFoldDB" id="A0A8H6Y6D4"/>
<organism evidence="3 4">
    <name type="scientific">Mycena venus</name>
    <dbReference type="NCBI Taxonomy" id="2733690"/>
    <lineage>
        <taxon>Eukaryota</taxon>
        <taxon>Fungi</taxon>
        <taxon>Dikarya</taxon>
        <taxon>Basidiomycota</taxon>
        <taxon>Agaricomycotina</taxon>
        <taxon>Agaricomycetes</taxon>
        <taxon>Agaricomycetidae</taxon>
        <taxon>Agaricales</taxon>
        <taxon>Marasmiineae</taxon>
        <taxon>Mycenaceae</taxon>
        <taxon>Mycena</taxon>
    </lineage>
</organism>
<feature type="region of interest" description="Disordered" evidence="1">
    <location>
        <begin position="212"/>
        <end position="239"/>
    </location>
</feature>
<feature type="compositionally biased region" description="Basic and acidic residues" evidence="1">
    <location>
        <begin position="216"/>
        <end position="226"/>
    </location>
</feature>
<evidence type="ECO:0000256" key="1">
    <source>
        <dbReference type="SAM" id="MobiDB-lite"/>
    </source>
</evidence>
<dbReference type="SUPFAM" id="SSF81383">
    <property type="entry name" value="F-box domain"/>
    <property type="match status" value="1"/>
</dbReference>
<dbReference type="CDD" id="cd09917">
    <property type="entry name" value="F-box_SF"/>
    <property type="match status" value="1"/>
</dbReference>
<evidence type="ECO:0000313" key="3">
    <source>
        <dbReference type="EMBL" id="KAF7352475.1"/>
    </source>
</evidence>
<name>A0A8H6Y6D4_9AGAR</name>
<dbReference type="Gene3D" id="1.20.1280.50">
    <property type="match status" value="1"/>
</dbReference>
<proteinExistence type="predicted"/>
<keyword evidence="4" id="KW-1185">Reference proteome</keyword>
<dbReference type="Pfam" id="PF00646">
    <property type="entry name" value="F-box"/>
    <property type="match status" value="1"/>
</dbReference>
<dbReference type="OrthoDB" id="2322499at2759"/>
<dbReference type="EMBL" id="JACAZI010000009">
    <property type="protein sequence ID" value="KAF7352475.1"/>
    <property type="molecule type" value="Genomic_DNA"/>
</dbReference>
<reference evidence="3" key="1">
    <citation type="submission" date="2020-05" db="EMBL/GenBank/DDBJ databases">
        <title>Mycena genomes resolve the evolution of fungal bioluminescence.</title>
        <authorList>
            <person name="Tsai I.J."/>
        </authorList>
    </citation>
    <scope>NUCLEOTIDE SEQUENCE</scope>
    <source>
        <strain evidence="3">CCC161011</strain>
    </source>
</reference>
<dbReference type="Proteomes" id="UP000620124">
    <property type="component" value="Unassembled WGS sequence"/>
</dbReference>
<sequence length="362" mass="40479">MILQQFESAFLATYPPEADPPPHRSAPHRQVSLVPKSPFRRGQNLAKLSRVQILSNGLTFSKLSLDVILIIMSWCGPRDLLMLRHVCKVFRALLAKNLYIWRLARANLQLGFPLPVAAPSEEWFIHYVLDSCPCTVCRRPTSELPYSFSLGIRICSVWAQCAVLVGRPENLDEVDALMLQPMPYLEWSADAPLYRPSGIQSGLEEFRAAVESQSTRSRDELEKESGGDAGFHGKTVQKAASGYRTKKTVVEKHNRSLLAALARENKVTLDQFITPPTLVRHVNAFAADLACMTRHAWETIRIDCLSEIQWLRTPKSTILCPLCKDRKQKIRLGRPSGAHKDNPSTIVCGRPAGPALVHVMPA</sequence>
<evidence type="ECO:0000259" key="2">
    <source>
        <dbReference type="Pfam" id="PF00646"/>
    </source>
</evidence>
<dbReference type="InterPro" id="IPR001810">
    <property type="entry name" value="F-box_dom"/>
</dbReference>
<evidence type="ECO:0000313" key="4">
    <source>
        <dbReference type="Proteomes" id="UP000620124"/>
    </source>
</evidence>
<feature type="domain" description="F-box" evidence="2">
    <location>
        <begin position="60"/>
        <end position="95"/>
    </location>
</feature>
<gene>
    <name evidence="3" type="ORF">MVEN_01212400</name>
</gene>
<dbReference type="InterPro" id="IPR036047">
    <property type="entry name" value="F-box-like_dom_sf"/>
</dbReference>